<dbReference type="EMBL" id="HBKR01015678">
    <property type="protein sequence ID" value="CAE2303355.1"/>
    <property type="molecule type" value="Transcribed_RNA"/>
</dbReference>
<organism evidence="1">
    <name type="scientific">Paramoeba aestuarina</name>
    <dbReference type="NCBI Taxonomy" id="180227"/>
    <lineage>
        <taxon>Eukaryota</taxon>
        <taxon>Amoebozoa</taxon>
        <taxon>Discosea</taxon>
        <taxon>Flabellinia</taxon>
        <taxon>Dactylopodida</taxon>
        <taxon>Paramoebidae</taxon>
        <taxon>Paramoeba</taxon>
    </lineage>
</organism>
<sequence>MRHVDVYDGPRNFREIRVSREVIVVEGDLVESRWEPCEVHRPNERIHAQIQQHERLGKLCETNSPTEGVCIEVQHVEFARQMLQVDGAFQMILCQIDSRDVGW</sequence>
<name>A0A7S4NR40_9EUKA</name>
<reference evidence="1" key="1">
    <citation type="submission" date="2021-01" db="EMBL/GenBank/DDBJ databases">
        <authorList>
            <person name="Corre E."/>
            <person name="Pelletier E."/>
            <person name="Niang G."/>
            <person name="Scheremetjew M."/>
            <person name="Finn R."/>
            <person name="Kale V."/>
            <person name="Holt S."/>
            <person name="Cochrane G."/>
            <person name="Meng A."/>
            <person name="Brown T."/>
            <person name="Cohen L."/>
        </authorList>
    </citation>
    <scope>NUCLEOTIDE SEQUENCE</scope>
    <source>
        <strain evidence="1">SoJaBio B1-5/56/2</strain>
    </source>
</reference>
<evidence type="ECO:0000313" key="1">
    <source>
        <dbReference type="EMBL" id="CAE2303355.1"/>
    </source>
</evidence>
<gene>
    <name evidence="1" type="ORF">NAES01612_LOCUS10372</name>
</gene>
<protein>
    <submittedName>
        <fullName evidence="1">Uncharacterized protein</fullName>
    </submittedName>
</protein>
<proteinExistence type="predicted"/>
<accession>A0A7S4NR40</accession>
<dbReference type="AlphaFoldDB" id="A0A7S4NR40"/>